<feature type="domain" description="HTH crp-type" evidence="1">
    <location>
        <begin position="1"/>
        <end position="23"/>
    </location>
</feature>
<dbReference type="RefSeq" id="WP_197915067.1">
    <property type="nucleotide sequence ID" value="NZ_CP065628.1"/>
</dbReference>
<evidence type="ECO:0000313" key="2">
    <source>
        <dbReference type="EMBL" id="QPR31375.1"/>
    </source>
</evidence>
<evidence type="ECO:0000313" key="3">
    <source>
        <dbReference type="EMBL" id="QQB83254.1"/>
    </source>
</evidence>
<dbReference type="EMBL" id="CP066023">
    <property type="protein sequence ID" value="QQB83254.1"/>
    <property type="molecule type" value="Genomic_DNA"/>
</dbReference>
<dbReference type="AlphaFoldDB" id="A0AB37GBG0"/>
<dbReference type="GO" id="GO:0006355">
    <property type="term" value="P:regulation of DNA-templated transcription"/>
    <property type="evidence" value="ECO:0007669"/>
    <property type="project" value="InterPro"/>
</dbReference>
<gene>
    <name evidence="2" type="ORF">I6G95_02645</name>
    <name evidence="3" type="ORF">I6H48_03240</name>
</gene>
<reference evidence="4 5" key="1">
    <citation type="submission" date="2020-12" db="EMBL/GenBank/DDBJ databases">
        <title>FDA dAtabase for Regulatory Grade micrObial Sequences (FDA-ARGOS): Supporting development and validation of Infectious Disease Dx tests.</title>
        <authorList>
            <person name="Sproer C."/>
            <person name="Gronow S."/>
            <person name="Severitt S."/>
            <person name="Schroder I."/>
            <person name="Tallon L."/>
            <person name="Sadzewicz L."/>
            <person name="Zhao X."/>
            <person name="Boylan J."/>
            <person name="Ott S."/>
            <person name="Bowen H."/>
            <person name="Vavikolanu K."/>
            <person name="Mehta A."/>
            <person name="Aluvathingal J."/>
            <person name="Nadendla S."/>
            <person name="Lowell S."/>
            <person name="Myers T."/>
            <person name="Yan Y."/>
            <person name="Sichtig H."/>
        </authorList>
    </citation>
    <scope>NUCLEOTIDE SEQUENCE [LARGE SCALE GENOMIC DNA]</scope>
    <source>
        <strain evidence="2 4">FDAARGOS_938</strain>
        <strain evidence="3 5">FDAARGOS_991</strain>
    </source>
</reference>
<keyword evidence="5" id="KW-1185">Reference proteome</keyword>
<evidence type="ECO:0000313" key="5">
    <source>
        <dbReference type="Proteomes" id="UP000595198"/>
    </source>
</evidence>
<dbReference type="PROSITE" id="PS51063">
    <property type="entry name" value="HTH_CRP_2"/>
    <property type="match status" value="1"/>
</dbReference>
<proteinExistence type="predicted"/>
<dbReference type="GO" id="GO:0003677">
    <property type="term" value="F:DNA binding"/>
    <property type="evidence" value="ECO:0007669"/>
    <property type="project" value="InterPro"/>
</dbReference>
<name>A0AB37GBG0_CORAY</name>
<organism evidence="2 4">
    <name type="scientific">Corynebacterium amycolatum</name>
    <dbReference type="NCBI Taxonomy" id="43765"/>
    <lineage>
        <taxon>Bacteria</taxon>
        <taxon>Bacillati</taxon>
        <taxon>Actinomycetota</taxon>
        <taxon>Actinomycetes</taxon>
        <taxon>Mycobacteriales</taxon>
        <taxon>Corynebacteriaceae</taxon>
        <taxon>Corynebacterium</taxon>
    </lineage>
</organism>
<dbReference type="EMBL" id="CP065628">
    <property type="protein sequence ID" value="QPR31375.1"/>
    <property type="molecule type" value="Genomic_DNA"/>
</dbReference>
<dbReference type="Proteomes" id="UP000594774">
    <property type="component" value="Chromosome"/>
</dbReference>
<evidence type="ECO:0000259" key="1">
    <source>
        <dbReference type="PROSITE" id="PS51063"/>
    </source>
</evidence>
<sequence>MSKWKREGIIDSGRRWTVIVDEDALVDLAM</sequence>
<protein>
    <recommendedName>
        <fullName evidence="1">HTH crp-type domain-containing protein</fullName>
    </recommendedName>
</protein>
<evidence type="ECO:0000313" key="4">
    <source>
        <dbReference type="Proteomes" id="UP000594774"/>
    </source>
</evidence>
<dbReference type="Proteomes" id="UP000595198">
    <property type="component" value="Chromosome"/>
</dbReference>
<accession>A0AB37GBG0</accession>
<dbReference type="InterPro" id="IPR012318">
    <property type="entry name" value="HTH_CRP"/>
</dbReference>